<evidence type="ECO:0000256" key="2">
    <source>
        <dbReference type="ARBA" id="ARBA00009694"/>
    </source>
</evidence>
<comment type="subcellular location">
    <subcellularLocation>
        <location evidence="1">Membrane</location>
        <topology evidence="1">Multi-pass membrane protein</topology>
    </subcellularLocation>
</comment>
<dbReference type="OrthoDB" id="9802121at2"/>
<name>A0A5M9WUD8_PAEAM</name>
<feature type="transmembrane region" description="Helical" evidence="6">
    <location>
        <begin position="47"/>
        <end position="65"/>
    </location>
</feature>
<dbReference type="AlphaFoldDB" id="A0A5M9WUD8"/>
<dbReference type="InterPro" id="IPR006696">
    <property type="entry name" value="DUF423"/>
</dbReference>
<evidence type="ECO:0000313" key="8">
    <source>
        <dbReference type="Proteomes" id="UP000323664"/>
    </source>
</evidence>
<keyword evidence="5 6" id="KW-0472">Membrane</keyword>
<feature type="transmembrane region" description="Helical" evidence="6">
    <location>
        <begin position="72"/>
        <end position="91"/>
    </location>
</feature>
<dbReference type="RefSeq" id="WP_123064997.1">
    <property type="nucleotide sequence ID" value="NZ_RIAS01000008.1"/>
</dbReference>
<dbReference type="Proteomes" id="UP000323664">
    <property type="component" value="Unassembled WGS sequence"/>
</dbReference>
<evidence type="ECO:0000256" key="4">
    <source>
        <dbReference type="ARBA" id="ARBA00022989"/>
    </source>
</evidence>
<reference evidence="7 8" key="1">
    <citation type="journal article" date="2019" name="J. Ind. Microbiol. Biotechnol.">
        <title>Paenibacillus amylolyticus 27C64 has a diverse set of carbohydrate-active enzymes and complete pectin deconstruction system.</title>
        <authorList>
            <person name="Keggi C."/>
            <person name="Doran-Peterson J."/>
        </authorList>
    </citation>
    <scope>NUCLEOTIDE SEQUENCE [LARGE SCALE GENOMIC DNA]</scope>
    <source>
        <strain evidence="7 8">27C64</strain>
    </source>
</reference>
<dbReference type="PANTHER" id="PTHR43461:SF1">
    <property type="entry name" value="TRANSMEMBRANE PROTEIN 256"/>
    <property type="match status" value="1"/>
</dbReference>
<feature type="transmembrane region" description="Helical" evidence="6">
    <location>
        <begin position="97"/>
        <end position="118"/>
    </location>
</feature>
<dbReference type="PANTHER" id="PTHR43461">
    <property type="entry name" value="TRANSMEMBRANE PROTEIN 256"/>
    <property type="match status" value="1"/>
</dbReference>
<dbReference type="Pfam" id="PF04241">
    <property type="entry name" value="DUF423"/>
    <property type="match status" value="1"/>
</dbReference>
<dbReference type="EMBL" id="RIAS01000008">
    <property type="protein sequence ID" value="KAA8785195.1"/>
    <property type="molecule type" value="Genomic_DNA"/>
</dbReference>
<evidence type="ECO:0000256" key="3">
    <source>
        <dbReference type="ARBA" id="ARBA00022692"/>
    </source>
</evidence>
<protein>
    <submittedName>
        <fullName evidence="7">DUF423 domain-containing protein</fullName>
    </submittedName>
</protein>
<sequence>MQRRWMMLGAILTMLSVAIGAFGAHMLKDKIGASAIATYETGVQYHMIHALALLIVGLTAGQLGASTKLKWAARLLFAGIIIFSGSLYVLSISGIKILGAITPIGGVAFIAGWLLFAMDVWQRGKTSL</sequence>
<comment type="similarity">
    <text evidence="2">Belongs to the UPF0382 family.</text>
</comment>
<dbReference type="GO" id="GO:0005886">
    <property type="term" value="C:plasma membrane"/>
    <property type="evidence" value="ECO:0007669"/>
    <property type="project" value="TreeGrafter"/>
</dbReference>
<gene>
    <name evidence="7" type="ORF">EC604_15225</name>
</gene>
<evidence type="ECO:0000256" key="5">
    <source>
        <dbReference type="ARBA" id="ARBA00023136"/>
    </source>
</evidence>
<comment type="caution">
    <text evidence="7">The sequence shown here is derived from an EMBL/GenBank/DDBJ whole genome shotgun (WGS) entry which is preliminary data.</text>
</comment>
<evidence type="ECO:0000313" key="7">
    <source>
        <dbReference type="EMBL" id="KAA8785195.1"/>
    </source>
</evidence>
<evidence type="ECO:0000256" key="6">
    <source>
        <dbReference type="SAM" id="Phobius"/>
    </source>
</evidence>
<evidence type="ECO:0000256" key="1">
    <source>
        <dbReference type="ARBA" id="ARBA00004141"/>
    </source>
</evidence>
<keyword evidence="3 6" id="KW-0812">Transmembrane</keyword>
<proteinExistence type="inferred from homology"/>
<organism evidence="7 8">
    <name type="scientific">Paenibacillus amylolyticus</name>
    <dbReference type="NCBI Taxonomy" id="1451"/>
    <lineage>
        <taxon>Bacteria</taxon>
        <taxon>Bacillati</taxon>
        <taxon>Bacillota</taxon>
        <taxon>Bacilli</taxon>
        <taxon>Bacillales</taxon>
        <taxon>Paenibacillaceae</taxon>
        <taxon>Paenibacillus</taxon>
    </lineage>
</organism>
<accession>A0A5M9WUD8</accession>
<keyword evidence="4 6" id="KW-1133">Transmembrane helix</keyword>